<reference evidence="2" key="1">
    <citation type="journal article" date="2023" name="Mol. Phylogenet. Evol.">
        <title>Genome-scale phylogeny and comparative genomics of the fungal order Sordariales.</title>
        <authorList>
            <person name="Hensen N."/>
            <person name="Bonometti L."/>
            <person name="Westerberg I."/>
            <person name="Brannstrom I.O."/>
            <person name="Guillou S."/>
            <person name="Cros-Aarteil S."/>
            <person name="Calhoun S."/>
            <person name="Haridas S."/>
            <person name="Kuo A."/>
            <person name="Mondo S."/>
            <person name="Pangilinan J."/>
            <person name="Riley R."/>
            <person name="LaButti K."/>
            <person name="Andreopoulos B."/>
            <person name="Lipzen A."/>
            <person name="Chen C."/>
            <person name="Yan M."/>
            <person name="Daum C."/>
            <person name="Ng V."/>
            <person name="Clum A."/>
            <person name="Steindorff A."/>
            <person name="Ohm R.A."/>
            <person name="Martin F."/>
            <person name="Silar P."/>
            <person name="Natvig D.O."/>
            <person name="Lalanne C."/>
            <person name="Gautier V."/>
            <person name="Ament-Velasquez S.L."/>
            <person name="Kruys A."/>
            <person name="Hutchinson M.I."/>
            <person name="Powell A.J."/>
            <person name="Barry K."/>
            <person name="Miller A.N."/>
            <person name="Grigoriev I.V."/>
            <person name="Debuchy R."/>
            <person name="Gladieux P."/>
            <person name="Hiltunen Thoren M."/>
            <person name="Johannesson H."/>
        </authorList>
    </citation>
    <scope>NUCLEOTIDE SEQUENCE</scope>
    <source>
        <strain evidence="2">SMH4131-1</strain>
    </source>
</reference>
<dbReference type="AlphaFoldDB" id="A0AAE0MCJ0"/>
<proteinExistence type="predicted"/>
<protein>
    <submittedName>
        <fullName evidence="2">Uncharacterized protein</fullName>
    </submittedName>
</protein>
<organism evidence="2 3">
    <name type="scientific">Cercophora scortea</name>
    <dbReference type="NCBI Taxonomy" id="314031"/>
    <lineage>
        <taxon>Eukaryota</taxon>
        <taxon>Fungi</taxon>
        <taxon>Dikarya</taxon>
        <taxon>Ascomycota</taxon>
        <taxon>Pezizomycotina</taxon>
        <taxon>Sordariomycetes</taxon>
        <taxon>Sordariomycetidae</taxon>
        <taxon>Sordariales</taxon>
        <taxon>Lasiosphaeriaceae</taxon>
        <taxon>Cercophora</taxon>
    </lineage>
</organism>
<accession>A0AAE0MCJ0</accession>
<name>A0AAE0MCJ0_9PEZI</name>
<keyword evidence="3" id="KW-1185">Reference proteome</keyword>
<evidence type="ECO:0000313" key="2">
    <source>
        <dbReference type="EMBL" id="KAK3327185.1"/>
    </source>
</evidence>
<keyword evidence="1" id="KW-0472">Membrane</keyword>
<dbReference type="Proteomes" id="UP001286456">
    <property type="component" value="Unassembled WGS sequence"/>
</dbReference>
<comment type="caution">
    <text evidence="2">The sequence shown here is derived from an EMBL/GenBank/DDBJ whole genome shotgun (WGS) entry which is preliminary data.</text>
</comment>
<feature type="transmembrane region" description="Helical" evidence="1">
    <location>
        <begin position="77"/>
        <end position="96"/>
    </location>
</feature>
<keyword evidence="1" id="KW-1133">Transmembrane helix</keyword>
<keyword evidence="1" id="KW-0812">Transmembrane</keyword>
<evidence type="ECO:0000256" key="1">
    <source>
        <dbReference type="SAM" id="Phobius"/>
    </source>
</evidence>
<gene>
    <name evidence="2" type="ORF">B0T19DRAFT_155836</name>
</gene>
<evidence type="ECO:0000313" key="3">
    <source>
        <dbReference type="Proteomes" id="UP001286456"/>
    </source>
</evidence>
<sequence length="111" mass="13285">MMRERRFWVSRLTLLFLALFVLFQLRFLGICLACYGLLEEEISSLHFLLVTLASKKRKEASEGTLRCLNMMRLLCALFYYTYLRVLGFFSFPSPVVKMQSLRRDVRRRELF</sequence>
<dbReference type="EMBL" id="JAUEPO010000003">
    <property type="protein sequence ID" value="KAK3327185.1"/>
    <property type="molecule type" value="Genomic_DNA"/>
</dbReference>
<reference evidence="2" key="2">
    <citation type="submission" date="2023-06" db="EMBL/GenBank/DDBJ databases">
        <authorList>
            <consortium name="Lawrence Berkeley National Laboratory"/>
            <person name="Haridas S."/>
            <person name="Hensen N."/>
            <person name="Bonometti L."/>
            <person name="Westerberg I."/>
            <person name="Brannstrom I.O."/>
            <person name="Guillou S."/>
            <person name="Cros-Aarteil S."/>
            <person name="Calhoun S."/>
            <person name="Kuo A."/>
            <person name="Mondo S."/>
            <person name="Pangilinan J."/>
            <person name="Riley R."/>
            <person name="Labutti K."/>
            <person name="Andreopoulos B."/>
            <person name="Lipzen A."/>
            <person name="Chen C."/>
            <person name="Yanf M."/>
            <person name="Daum C."/>
            <person name="Ng V."/>
            <person name="Clum A."/>
            <person name="Steindorff A."/>
            <person name="Ohm R."/>
            <person name="Martin F."/>
            <person name="Silar P."/>
            <person name="Natvig D."/>
            <person name="Lalanne C."/>
            <person name="Gautier V."/>
            <person name="Ament-Velasquez S.L."/>
            <person name="Kruys A."/>
            <person name="Hutchinson M.I."/>
            <person name="Powell A.J."/>
            <person name="Barry K."/>
            <person name="Miller A.N."/>
            <person name="Grigoriev I.V."/>
            <person name="Debuchy R."/>
            <person name="Gladieux P."/>
            <person name="Thoren M.H."/>
            <person name="Johannesson H."/>
        </authorList>
    </citation>
    <scope>NUCLEOTIDE SEQUENCE</scope>
    <source>
        <strain evidence="2">SMH4131-1</strain>
    </source>
</reference>